<evidence type="ECO:0000313" key="3">
    <source>
        <dbReference type="Proteomes" id="UP000075901"/>
    </source>
</evidence>
<feature type="compositionally biased region" description="Polar residues" evidence="1">
    <location>
        <begin position="192"/>
        <end position="202"/>
    </location>
</feature>
<organism evidence="2 3">
    <name type="scientific">Anopheles maculatus</name>
    <dbReference type="NCBI Taxonomy" id="74869"/>
    <lineage>
        <taxon>Eukaryota</taxon>
        <taxon>Metazoa</taxon>
        <taxon>Ecdysozoa</taxon>
        <taxon>Arthropoda</taxon>
        <taxon>Hexapoda</taxon>
        <taxon>Insecta</taxon>
        <taxon>Pterygota</taxon>
        <taxon>Neoptera</taxon>
        <taxon>Endopterygota</taxon>
        <taxon>Diptera</taxon>
        <taxon>Nematocera</taxon>
        <taxon>Culicoidea</taxon>
        <taxon>Culicidae</taxon>
        <taxon>Anophelinae</taxon>
        <taxon>Anopheles</taxon>
        <taxon>Anopheles maculatus group</taxon>
    </lineage>
</organism>
<dbReference type="EnsemblMetazoa" id="AMAM007793-RA">
    <property type="protein sequence ID" value="AMAM007793-PA"/>
    <property type="gene ID" value="AMAM007793"/>
</dbReference>
<protein>
    <submittedName>
        <fullName evidence="2">Uncharacterized protein</fullName>
    </submittedName>
</protein>
<feature type="region of interest" description="Disordered" evidence="1">
    <location>
        <begin position="191"/>
        <end position="232"/>
    </location>
</feature>
<dbReference type="AlphaFoldDB" id="A0A182SJ45"/>
<evidence type="ECO:0000256" key="1">
    <source>
        <dbReference type="SAM" id="MobiDB-lite"/>
    </source>
</evidence>
<reference evidence="3" key="1">
    <citation type="submission" date="2013-09" db="EMBL/GenBank/DDBJ databases">
        <title>The Genome Sequence of Anopheles maculatus species B.</title>
        <authorList>
            <consortium name="The Broad Institute Genomics Platform"/>
            <person name="Neafsey D.E."/>
            <person name="Besansky N."/>
            <person name="Howell P."/>
            <person name="Walton C."/>
            <person name="Young S.K."/>
            <person name="Zeng Q."/>
            <person name="Gargeya S."/>
            <person name="Fitzgerald M."/>
            <person name="Haas B."/>
            <person name="Abouelleil A."/>
            <person name="Allen A.W."/>
            <person name="Alvarado L."/>
            <person name="Arachchi H.M."/>
            <person name="Berlin A.M."/>
            <person name="Chapman S.B."/>
            <person name="Gainer-Dewar J."/>
            <person name="Goldberg J."/>
            <person name="Griggs A."/>
            <person name="Gujja S."/>
            <person name="Hansen M."/>
            <person name="Howarth C."/>
            <person name="Imamovic A."/>
            <person name="Ireland A."/>
            <person name="Larimer J."/>
            <person name="McCowan C."/>
            <person name="Murphy C."/>
            <person name="Pearson M."/>
            <person name="Poon T.W."/>
            <person name="Priest M."/>
            <person name="Roberts A."/>
            <person name="Saif S."/>
            <person name="Shea T."/>
            <person name="Sisk P."/>
            <person name="Sykes S."/>
            <person name="Wortman J."/>
            <person name="Nusbaum C."/>
            <person name="Birren B."/>
        </authorList>
    </citation>
    <scope>NUCLEOTIDE SEQUENCE [LARGE SCALE GENOMIC DNA]</scope>
    <source>
        <strain evidence="3">maculatus3</strain>
    </source>
</reference>
<feature type="region of interest" description="Disordered" evidence="1">
    <location>
        <begin position="33"/>
        <end position="104"/>
    </location>
</feature>
<keyword evidence="3" id="KW-1185">Reference proteome</keyword>
<dbReference type="Proteomes" id="UP000075901">
    <property type="component" value="Unassembled WGS sequence"/>
</dbReference>
<feature type="compositionally biased region" description="Basic and acidic residues" evidence="1">
    <location>
        <begin position="68"/>
        <end position="103"/>
    </location>
</feature>
<accession>A0A182SJ45</accession>
<sequence length="232" mass="25706">VLPKEHVAKKTCLPDDTGDRLLQESSTYEDIEATLLSLPAPKRRRVRKRKTKQDTREEPAQRQLLPRAQEKVPKPVVSDTDRNGHIRFSNEESHTSECNKSSDEVELPYRNLNRTMKARVIRAVSPSALIDRSCRNGSEPSAATTTEGVANESANIEQTQSIAKPNIKARIVRATNGSTVAVKQEQLEASAMEQSYHPQTTVDDTEVIEIDAPTHVNGEEHTHGETPATPAV</sequence>
<feature type="compositionally biased region" description="Basic residues" evidence="1">
    <location>
        <begin position="41"/>
        <end position="51"/>
    </location>
</feature>
<feature type="region of interest" description="Disordered" evidence="1">
    <location>
        <begin position="1"/>
        <end position="20"/>
    </location>
</feature>
<reference evidence="2" key="2">
    <citation type="submission" date="2020-05" db="UniProtKB">
        <authorList>
            <consortium name="EnsemblMetazoa"/>
        </authorList>
    </citation>
    <scope>IDENTIFICATION</scope>
    <source>
        <strain evidence="2">maculatus3</strain>
    </source>
</reference>
<name>A0A182SJ45_9DIPT</name>
<evidence type="ECO:0000313" key="2">
    <source>
        <dbReference type="EnsemblMetazoa" id="AMAM007793-PA"/>
    </source>
</evidence>
<dbReference type="VEuPathDB" id="VectorBase:AMAM007793"/>
<proteinExistence type="predicted"/>